<protein>
    <submittedName>
        <fullName evidence="1">Phosphoglycolate phosphatase</fullName>
        <ecNumber evidence="1">3.1.3.18</ecNumber>
    </submittedName>
</protein>
<dbReference type="SFLD" id="SFLDG01129">
    <property type="entry name" value="C1.5:_HAD__Beta-PGM__Phosphata"/>
    <property type="match status" value="1"/>
</dbReference>
<dbReference type="PANTHER" id="PTHR43434">
    <property type="entry name" value="PHOSPHOGLYCOLATE PHOSPHATASE"/>
    <property type="match status" value="1"/>
</dbReference>
<dbReference type="AlphaFoldDB" id="A0A2P2EBN9"/>
<dbReference type="EC" id="3.1.3.18" evidence="1"/>
<comment type="caution">
    <text evidence="1">The sequence shown here is derived from an EMBL/GenBank/DDBJ whole genome shotgun (WGS) entry which is preliminary data.</text>
</comment>
<dbReference type="InterPro" id="IPR023198">
    <property type="entry name" value="PGP-like_dom2"/>
</dbReference>
<reference evidence="1 2" key="1">
    <citation type="journal article" date="2018" name="Genome Announc.">
        <title>Draft Genome Sequence of "Candidatus Phycosocius bacilliformis," an Alphaproteobacterial Ectosymbiont of the Hydrocarbon-Producing Green Alga Botryococcus braunii.</title>
        <authorList>
            <person name="Tanabe Y."/>
            <person name="Yamaguchi H."/>
            <person name="Watanabe M.M."/>
        </authorList>
    </citation>
    <scope>NUCLEOTIDE SEQUENCE [LARGE SCALE GENOMIC DNA]</scope>
    <source>
        <strain evidence="1 2">BOTRYCO-2</strain>
    </source>
</reference>
<dbReference type="SUPFAM" id="SSF56784">
    <property type="entry name" value="HAD-like"/>
    <property type="match status" value="1"/>
</dbReference>
<dbReference type="GO" id="GO:0008967">
    <property type="term" value="F:phosphoglycolate phosphatase activity"/>
    <property type="evidence" value="ECO:0007669"/>
    <property type="project" value="UniProtKB-EC"/>
</dbReference>
<keyword evidence="1" id="KW-0378">Hydrolase</keyword>
<keyword evidence="2" id="KW-1185">Reference proteome</keyword>
<dbReference type="NCBIfam" id="TIGR01509">
    <property type="entry name" value="HAD-SF-IA-v3"/>
    <property type="match status" value="1"/>
</dbReference>
<sequence>MTPRLAVFDVDGTLIDSRAIITACMDRAFEAAGLPPPGYERTRRIIGLSLGPGLNYLAPEADEALRAQLLDHYRTAFFDMRHDPAFQSPAYAGAEALLHELAEAGWVLGIATGKSRRGLDALLEQQAWADLFSVSLCADDGPGKPHPHMVLANMDATRIGPEATFVIGDSEHDMAMAVAAGTQGIGVTWGFGTAQELDNAGAAHVVYTMDDLSALFRHGLSAA</sequence>
<dbReference type="NCBIfam" id="TIGR01549">
    <property type="entry name" value="HAD-SF-IA-v1"/>
    <property type="match status" value="1"/>
</dbReference>
<dbReference type="RefSeq" id="WP_108985345.1">
    <property type="nucleotide sequence ID" value="NZ_BFBR01000006.1"/>
</dbReference>
<name>A0A2P2EBN9_9PROT</name>
<gene>
    <name evidence="1" type="primary">gph</name>
    <name evidence="1" type="ORF">PbB2_02173</name>
</gene>
<accession>A0A2P2EBN9</accession>
<dbReference type="SFLD" id="SFLDS00003">
    <property type="entry name" value="Haloacid_Dehalogenase"/>
    <property type="match status" value="1"/>
</dbReference>
<dbReference type="InterPro" id="IPR036412">
    <property type="entry name" value="HAD-like_sf"/>
</dbReference>
<dbReference type="GO" id="GO:0005829">
    <property type="term" value="C:cytosol"/>
    <property type="evidence" value="ECO:0007669"/>
    <property type="project" value="TreeGrafter"/>
</dbReference>
<evidence type="ECO:0000313" key="1">
    <source>
        <dbReference type="EMBL" id="GBF58487.1"/>
    </source>
</evidence>
<dbReference type="Proteomes" id="UP000245086">
    <property type="component" value="Unassembled WGS sequence"/>
</dbReference>
<organism evidence="1 2">
    <name type="scientific">Candidatus Phycosocius bacilliformis</name>
    <dbReference type="NCBI Taxonomy" id="1445552"/>
    <lineage>
        <taxon>Bacteria</taxon>
        <taxon>Pseudomonadati</taxon>
        <taxon>Pseudomonadota</taxon>
        <taxon>Alphaproteobacteria</taxon>
        <taxon>Caulobacterales</taxon>
        <taxon>Caulobacterales incertae sedis</taxon>
        <taxon>Candidatus Phycosocius</taxon>
    </lineage>
</organism>
<dbReference type="InterPro" id="IPR050155">
    <property type="entry name" value="HAD-like_hydrolase_sf"/>
</dbReference>
<dbReference type="Gene3D" id="3.40.50.1000">
    <property type="entry name" value="HAD superfamily/HAD-like"/>
    <property type="match status" value="1"/>
</dbReference>
<evidence type="ECO:0000313" key="2">
    <source>
        <dbReference type="Proteomes" id="UP000245086"/>
    </source>
</evidence>
<proteinExistence type="predicted"/>
<dbReference type="Gene3D" id="1.10.150.240">
    <property type="entry name" value="Putative phosphatase, domain 2"/>
    <property type="match status" value="1"/>
</dbReference>
<dbReference type="PANTHER" id="PTHR43434:SF24">
    <property type="entry name" value="HYDROLASE-RELATED"/>
    <property type="match status" value="1"/>
</dbReference>
<dbReference type="InterPro" id="IPR023214">
    <property type="entry name" value="HAD_sf"/>
</dbReference>
<dbReference type="OrthoDB" id="9793014at2"/>
<dbReference type="InterPro" id="IPR006439">
    <property type="entry name" value="HAD-SF_hydro_IA"/>
</dbReference>
<dbReference type="EMBL" id="BFBR01000006">
    <property type="protein sequence ID" value="GBF58487.1"/>
    <property type="molecule type" value="Genomic_DNA"/>
</dbReference>
<dbReference type="InterPro" id="IPR041492">
    <property type="entry name" value="HAD_2"/>
</dbReference>
<dbReference type="GO" id="GO:0006281">
    <property type="term" value="P:DNA repair"/>
    <property type="evidence" value="ECO:0007669"/>
    <property type="project" value="TreeGrafter"/>
</dbReference>
<dbReference type="Pfam" id="PF13419">
    <property type="entry name" value="HAD_2"/>
    <property type="match status" value="1"/>
</dbReference>